<dbReference type="EMBL" id="NUIQ01000035">
    <property type="protein sequence ID" value="PGO80476.1"/>
    <property type="molecule type" value="Genomic_DNA"/>
</dbReference>
<feature type="domain" description="HTH cro/C1-type" evidence="1">
    <location>
        <begin position="14"/>
        <end position="58"/>
    </location>
</feature>
<dbReference type="SUPFAM" id="SSF47413">
    <property type="entry name" value="lambda repressor-like DNA-binding domains"/>
    <property type="match status" value="1"/>
</dbReference>
<sequence>MWGIGKKRSKLGRWLDSRGLTQTDLERTTKLSKNTVSKACNDSNYIPSERVIKEILKAVRKIDSKAKMSNFWNM</sequence>
<gene>
    <name evidence="2" type="ORF">CN980_03315</name>
</gene>
<evidence type="ECO:0000313" key="3">
    <source>
        <dbReference type="Proteomes" id="UP000223834"/>
    </source>
</evidence>
<dbReference type="CDD" id="cd00093">
    <property type="entry name" value="HTH_XRE"/>
    <property type="match status" value="1"/>
</dbReference>
<dbReference type="GO" id="GO:0003677">
    <property type="term" value="F:DNA binding"/>
    <property type="evidence" value="ECO:0007669"/>
    <property type="project" value="InterPro"/>
</dbReference>
<protein>
    <submittedName>
        <fullName evidence="2">Transcriptional regulator</fullName>
    </submittedName>
</protein>
<dbReference type="AlphaFoldDB" id="A0A9X7CF56"/>
<proteinExistence type="predicted"/>
<dbReference type="InterPro" id="IPR001387">
    <property type="entry name" value="Cro/C1-type_HTH"/>
</dbReference>
<dbReference type="Proteomes" id="UP000223834">
    <property type="component" value="Unassembled WGS sequence"/>
</dbReference>
<accession>A0A9X7CF56</accession>
<dbReference type="Pfam" id="PF01381">
    <property type="entry name" value="HTH_3"/>
    <property type="match status" value="1"/>
</dbReference>
<evidence type="ECO:0000313" key="2">
    <source>
        <dbReference type="EMBL" id="PGO80476.1"/>
    </source>
</evidence>
<organism evidence="2 3">
    <name type="scientific">Bacillus cereus</name>
    <dbReference type="NCBI Taxonomy" id="1396"/>
    <lineage>
        <taxon>Bacteria</taxon>
        <taxon>Bacillati</taxon>
        <taxon>Bacillota</taxon>
        <taxon>Bacilli</taxon>
        <taxon>Bacillales</taxon>
        <taxon>Bacillaceae</taxon>
        <taxon>Bacillus</taxon>
        <taxon>Bacillus cereus group</taxon>
    </lineage>
</organism>
<name>A0A9X7CF56_BACCE</name>
<dbReference type="InterPro" id="IPR010982">
    <property type="entry name" value="Lambda_DNA-bd_dom_sf"/>
</dbReference>
<comment type="caution">
    <text evidence="2">The sequence shown here is derived from an EMBL/GenBank/DDBJ whole genome shotgun (WGS) entry which is preliminary data.</text>
</comment>
<reference evidence="2 3" key="1">
    <citation type="submission" date="2017-09" db="EMBL/GenBank/DDBJ databases">
        <title>Large-scale bioinformatics analysis of Bacillus genomes uncovers conserved roles of natural products in bacterial physiology.</title>
        <authorList>
            <consortium name="Agbiome Team Llc"/>
            <person name="Bleich R.M."/>
            <person name="Grubbs K.J."/>
            <person name="Santa Maria K.C."/>
            <person name="Allen S.E."/>
            <person name="Farag S."/>
            <person name="Shank E.A."/>
            <person name="Bowers A."/>
        </authorList>
    </citation>
    <scope>NUCLEOTIDE SEQUENCE [LARGE SCALE GENOMIC DNA]</scope>
    <source>
        <strain evidence="2 3">AFS049141</strain>
    </source>
</reference>
<evidence type="ECO:0000259" key="1">
    <source>
        <dbReference type="Pfam" id="PF01381"/>
    </source>
</evidence>
<dbReference type="RefSeq" id="WP_098770659.1">
    <property type="nucleotide sequence ID" value="NZ_NUIQ01000035.1"/>
</dbReference>